<dbReference type="AlphaFoldDB" id="A0AAD2Q4Q4"/>
<dbReference type="EMBL" id="CAVNYO010000405">
    <property type="protein sequence ID" value="CAK5275470.1"/>
    <property type="molecule type" value="Genomic_DNA"/>
</dbReference>
<evidence type="ECO:0000256" key="1">
    <source>
        <dbReference type="SAM" id="Phobius"/>
    </source>
</evidence>
<accession>A0AAD2Q4Q4</accession>
<reference evidence="2" key="1">
    <citation type="submission" date="2023-11" db="EMBL/GenBank/DDBJ databases">
        <authorList>
            <person name="De Vega J J."/>
            <person name="De Vega J J."/>
        </authorList>
    </citation>
    <scope>NUCLEOTIDE SEQUENCE</scope>
</reference>
<name>A0AAD2Q4Q4_9AGAR</name>
<feature type="transmembrane region" description="Helical" evidence="1">
    <location>
        <begin position="59"/>
        <end position="84"/>
    </location>
</feature>
<sequence>TNERSPVHSNVRLAQKLDDSKCLGDQRDHLKMIPGALSRYLRTSSLRGSLRRIPLSNHLIFVCYSPFHTLRLVLCYFFCPVLLINSVSSSSIIKY</sequence>
<organism evidence="2 3">
    <name type="scientific">Mycena citricolor</name>
    <dbReference type="NCBI Taxonomy" id="2018698"/>
    <lineage>
        <taxon>Eukaryota</taxon>
        <taxon>Fungi</taxon>
        <taxon>Dikarya</taxon>
        <taxon>Basidiomycota</taxon>
        <taxon>Agaricomycotina</taxon>
        <taxon>Agaricomycetes</taxon>
        <taxon>Agaricomycetidae</taxon>
        <taxon>Agaricales</taxon>
        <taxon>Marasmiineae</taxon>
        <taxon>Mycenaceae</taxon>
        <taxon>Mycena</taxon>
    </lineage>
</organism>
<keyword evidence="1" id="KW-1133">Transmembrane helix</keyword>
<proteinExistence type="predicted"/>
<gene>
    <name evidence="2" type="ORF">MYCIT1_LOCUS23237</name>
</gene>
<keyword evidence="1" id="KW-0812">Transmembrane</keyword>
<evidence type="ECO:0000313" key="3">
    <source>
        <dbReference type="Proteomes" id="UP001295794"/>
    </source>
</evidence>
<keyword evidence="3" id="KW-1185">Reference proteome</keyword>
<dbReference type="Proteomes" id="UP001295794">
    <property type="component" value="Unassembled WGS sequence"/>
</dbReference>
<keyword evidence="1" id="KW-0472">Membrane</keyword>
<feature type="non-terminal residue" evidence="2">
    <location>
        <position position="1"/>
    </location>
</feature>
<evidence type="ECO:0000313" key="2">
    <source>
        <dbReference type="EMBL" id="CAK5275470.1"/>
    </source>
</evidence>
<protein>
    <submittedName>
        <fullName evidence="2">Uncharacterized protein</fullName>
    </submittedName>
</protein>
<comment type="caution">
    <text evidence="2">The sequence shown here is derived from an EMBL/GenBank/DDBJ whole genome shotgun (WGS) entry which is preliminary data.</text>
</comment>